<sequence length="301" mass="34717">MNEDSDDDNSTAMALTSQFVAQQQHTQRLLKQGNIAANSFICSSTHTSDKEESETSISRSGRGNTLFLHKATYVRRHPSGIYNYVRFQDADIHLFKKITHLTLADFDSLHHLAEVELQEPFDVRHQLHPETVRVPRKRKLNTQEILFFLFDIFGGPNEGNQGLEHMALKYGMSVGSVSNYFRHGLMALHKSLDEVTPRLVRWTSHEERLNMERLLVGFPFCVFFVDGNKSKRWRAGDEKEQETAYDGYKKCHCWALLVFCDIFGRFIRVEISDHGAESDRSLYTNSDVHRNCESYLADGQH</sequence>
<gene>
    <name evidence="4" type="ORF">BWQ96_00886</name>
</gene>
<organism evidence="4 5">
    <name type="scientific">Gracilariopsis chorda</name>
    <dbReference type="NCBI Taxonomy" id="448386"/>
    <lineage>
        <taxon>Eukaryota</taxon>
        <taxon>Rhodophyta</taxon>
        <taxon>Florideophyceae</taxon>
        <taxon>Rhodymeniophycidae</taxon>
        <taxon>Gracilariales</taxon>
        <taxon>Gracilariaceae</taxon>
        <taxon>Gracilariopsis</taxon>
    </lineage>
</organism>
<dbReference type="InterPro" id="IPR027806">
    <property type="entry name" value="HARBI1_dom"/>
</dbReference>
<proteinExistence type="predicted"/>
<dbReference type="OrthoDB" id="7551940at2759"/>
<dbReference type="AlphaFoldDB" id="A0A2V3J5B5"/>
<evidence type="ECO:0000313" key="4">
    <source>
        <dbReference type="EMBL" id="PXF49312.1"/>
    </source>
</evidence>
<keyword evidence="5" id="KW-1185">Reference proteome</keyword>
<evidence type="ECO:0000256" key="2">
    <source>
        <dbReference type="ARBA" id="ARBA00022723"/>
    </source>
</evidence>
<dbReference type="Pfam" id="PF13359">
    <property type="entry name" value="DDE_Tnp_4"/>
    <property type="match status" value="1"/>
</dbReference>
<keyword evidence="2" id="KW-0479">Metal-binding</keyword>
<evidence type="ECO:0000259" key="3">
    <source>
        <dbReference type="Pfam" id="PF13359"/>
    </source>
</evidence>
<reference evidence="4 5" key="1">
    <citation type="journal article" date="2018" name="Mol. Biol. Evol.">
        <title>Analysis of the draft genome of the red seaweed Gracilariopsis chorda provides insights into genome size evolution in Rhodophyta.</title>
        <authorList>
            <person name="Lee J."/>
            <person name="Yang E.C."/>
            <person name="Graf L."/>
            <person name="Yang J.H."/>
            <person name="Qiu H."/>
            <person name="Zel Zion U."/>
            <person name="Chan C.X."/>
            <person name="Stephens T.G."/>
            <person name="Weber A.P.M."/>
            <person name="Boo G.H."/>
            <person name="Boo S.M."/>
            <person name="Kim K.M."/>
            <person name="Shin Y."/>
            <person name="Jung M."/>
            <person name="Lee S.J."/>
            <person name="Yim H.S."/>
            <person name="Lee J.H."/>
            <person name="Bhattacharya D."/>
            <person name="Yoon H.S."/>
        </authorList>
    </citation>
    <scope>NUCLEOTIDE SEQUENCE [LARGE SCALE GENOMIC DNA]</scope>
    <source>
        <strain evidence="4 5">SKKU-2015</strain>
        <tissue evidence="4">Whole body</tissue>
    </source>
</reference>
<dbReference type="Proteomes" id="UP000247409">
    <property type="component" value="Unassembled WGS sequence"/>
</dbReference>
<dbReference type="GO" id="GO:0046872">
    <property type="term" value="F:metal ion binding"/>
    <property type="evidence" value="ECO:0007669"/>
    <property type="project" value="UniProtKB-KW"/>
</dbReference>
<dbReference type="EMBL" id="NBIV01000006">
    <property type="protein sequence ID" value="PXF49312.1"/>
    <property type="molecule type" value="Genomic_DNA"/>
</dbReference>
<accession>A0A2V3J5B5</accession>
<evidence type="ECO:0000313" key="5">
    <source>
        <dbReference type="Proteomes" id="UP000247409"/>
    </source>
</evidence>
<name>A0A2V3J5B5_9FLOR</name>
<evidence type="ECO:0000256" key="1">
    <source>
        <dbReference type="ARBA" id="ARBA00001968"/>
    </source>
</evidence>
<feature type="domain" description="DDE Tnp4" evidence="3">
    <location>
        <begin position="227"/>
        <end position="293"/>
    </location>
</feature>
<comment type="caution">
    <text evidence="4">The sequence shown here is derived from an EMBL/GenBank/DDBJ whole genome shotgun (WGS) entry which is preliminary data.</text>
</comment>
<protein>
    <recommendedName>
        <fullName evidence="3">DDE Tnp4 domain-containing protein</fullName>
    </recommendedName>
</protein>
<comment type="cofactor">
    <cofactor evidence="1">
        <name>a divalent metal cation</name>
        <dbReference type="ChEBI" id="CHEBI:60240"/>
    </cofactor>
</comment>